<dbReference type="OrthoDB" id="7537227at2759"/>
<dbReference type="SMART" id="SM00185">
    <property type="entry name" value="ARM"/>
    <property type="match status" value="6"/>
</dbReference>
<dbReference type="Gene3D" id="1.25.10.10">
    <property type="entry name" value="Leucine-rich Repeat Variant"/>
    <property type="match status" value="3"/>
</dbReference>
<reference evidence="10" key="1">
    <citation type="submission" date="2020-05" db="EMBL/GenBank/DDBJ databases">
        <title>Mycena genomes resolve the evolution of fungal bioluminescence.</title>
        <authorList>
            <person name="Tsai I.J."/>
        </authorList>
    </citation>
    <scope>NUCLEOTIDE SEQUENCE</scope>
    <source>
        <strain evidence="10">CCC161011</strain>
    </source>
</reference>
<evidence type="ECO:0000256" key="6">
    <source>
        <dbReference type="ARBA" id="ARBA00022840"/>
    </source>
</evidence>
<protein>
    <recommendedName>
        <fullName evidence="1">non-specific serine/threonine protein kinase</fullName>
        <ecNumber evidence="1">2.7.11.1</ecNumber>
    </recommendedName>
</protein>
<evidence type="ECO:0000256" key="5">
    <source>
        <dbReference type="ARBA" id="ARBA00022777"/>
    </source>
</evidence>
<dbReference type="SUPFAM" id="SSF48371">
    <property type="entry name" value="ARM repeat"/>
    <property type="match status" value="1"/>
</dbReference>
<comment type="caution">
    <text evidence="10">The sequence shown here is derived from an EMBL/GenBank/DDBJ whole genome shotgun (WGS) entry which is preliminary data.</text>
</comment>
<comment type="catalytic activity">
    <reaction evidence="7">
        <text>L-threonyl-[protein] + ATP = O-phospho-L-threonyl-[protein] + ADP + H(+)</text>
        <dbReference type="Rhea" id="RHEA:46608"/>
        <dbReference type="Rhea" id="RHEA-COMP:11060"/>
        <dbReference type="Rhea" id="RHEA-COMP:11605"/>
        <dbReference type="ChEBI" id="CHEBI:15378"/>
        <dbReference type="ChEBI" id="CHEBI:30013"/>
        <dbReference type="ChEBI" id="CHEBI:30616"/>
        <dbReference type="ChEBI" id="CHEBI:61977"/>
        <dbReference type="ChEBI" id="CHEBI:456216"/>
        <dbReference type="EC" id="2.7.11.1"/>
    </reaction>
</comment>
<dbReference type="GO" id="GO:0005524">
    <property type="term" value="F:ATP binding"/>
    <property type="evidence" value="ECO:0007669"/>
    <property type="project" value="UniProtKB-KW"/>
</dbReference>
<organism evidence="10 11">
    <name type="scientific">Mycena venus</name>
    <dbReference type="NCBI Taxonomy" id="2733690"/>
    <lineage>
        <taxon>Eukaryota</taxon>
        <taxon>Fungi</taxon>
        <taxon>Dikarya</taxon>
        <taxon>Basidiomycota</taxon>
        <taxon>Agaricomycotina</taxon>
        <taxon>Agaricomycetes</taxon>
        <taxon>Agaricomycetidae</taxon>
        <taxon>Agaricales</taxon>
        <taxon>Marasmiineae</taxon>
        <taxon>Mycenaceae</taxon>
        <taxon>Mycena</taxon>
    </lineage>
</organism>
<dbReference type="PANTHER" id="PTHR22983">
    <property type="entry name" value="PROTEIN KINASE RELATED"/>
    <property type="match status" value="1"/>
</dbReference>
<dbReference type="EC" id="2.7.11.1" evidence="1"/>
<accession>A0A8H6YKM6</accession>
<dbReference type="EMBL" id="JACAZI010000005">
    <property type="protein sequence ID" value="KAF7360421.1"/>
    <property type="molecule type" value="Genomic_DNA"/>
</dbReference>
<evidence type="ECO:0000256" key="8">
    <source>
        <dbReference type="ARBA" id="ARBA00048679"/>
    </source>
</evidence>
<dbReference type="InterPro" id="IPR000225">
    <property type="entry name" value="Armadillo"/>
</dbReference>
<dbReference type="PANTHER" id="PTHR22983:SF6">
    <property type="entry name" value="SERINE_THREONINE-PROTEIN KINASE 36"/>
    <property type="match status" value="1"/>
</dbReference>
<evidence type="ECO:0000256" key="1">
    <source>
        <dbReference type="ARBA" id="ARBA00012513"/>
    </source>
</evidence>
<dbReference type="AlphaFoldDB" id="A0A8H6YKM6"/>
<keyword evidence="6" id="KW-0067">ATP-binding</keyword>
<evidence type="ECO:0000256" key="2">
    <source>
        <dbReference type="ARBA" id="ARBA00022527"/>
    </source>
</evidence>
<evidence type="ECO:0000256" key="7">
    <source>
        <dbReference type="ARBA" id="ARBA00047899"/>
    </source>
</evidence>
<gene>
    <name evidence="10" type="ORF">MVEN_00772200</name>
</gene>
<dbReference type="GO" id="GO:0043248">
    <property type="term" value="P:proteasome assembly"/>
    <property type="evidence" value="ECO:0007669"/>
    <property type="project" value="InterPro"/>
</dbReference>
<dbReference type="Proteomes" id="UP000620124">
    <property type="component" value="Unassembled WGS sequence"/>
</dbReference>
<keyword evidence="2" id="KW-0723">Serine/threonine-protein kinase</keyword>
<evidence type="ECO:0000256" key="3">
    <source>
        <dbReference type="ARBA" id="ARBA00022679"/>
    </source>
</evidence>
<dbReference type="GO" id="GO:0004674">
    <property type="term" value="F:protein serine/threonine kinase activity"/>
    <property type="evidence" value="ECO:0007669"/>
    <property type="project" value="UniProtKB-KW"/>
</dbReference>
<keyword evidence="3" id="KW-0808">Transferase</keyword>
<proteinExistence type="predicted"/>
<keyword evidence="5" id="KW-0418">Kinase</keyword>
<name>A0A8H6YKM6_9AGAR</name>
<dbReference type="InterPro" id="IPR011989">
    <property type="entry name" value="ARM-like"/>
</dbReference>
<dbReference type="Pfam" id="PF10508">
    <property type="entry name" value="Proteasom_PSMB"/>
    <property type="match status" value="1"/>
</dbReference>
<evidence type="ECO:0000313" key="11">
    <source>
        <dbReference type="Proteomes" id="UP000620124"/>
    </source>
</evidence>
<sequence length="535" mass="58872">MAAKILDRVSEIFQTPRPKVPGWTYDLLERLVCHTPTLLVILESKVCVQLVNLLANEHPRVNRSARNTLPYIAQMLDDTPAIASKVLDHVLALLKSSSPEIRRWACSQVGELARHESTLPTMLESKACVGLVSLLCDTHSDVVQSALYVLTDIAQKLEGAEAIVKAKVLDNVPESTESSCLEVREQTCILIGMLVHHKSILLTVLESKAFVRLLSLLHDEHPEVVWSATRALSQIAEKLEGAQAIEKAKVLDNVSELIESLCLSAPHRACTLIEAVVHHGSILLPVLESKAFAQLLSLLHNEDLEIVQRATKALFQIAEKLEGAQALVESKVLDDISGLLESSCWGVQYWACTLIEELVYHESILPAVLESKVSVRLFPLLHDKCSEVVQSATRALSQIAEKLEGAQAIVKAQVLDNVSELIESSCSSVRFWACILIDALVHHESILPAVLESKTCAQLVAFLLWEATTSTNPYLALCVLREISEWPVGAAALIDMPVKFGGFEELCQSSDYVIQRAARSVLDDLARARSKQQIL</sequence>
<keyword evidence="11" id="KW-1185">Reference proteome</keyword>
<evidence type="ECO:0000256" key="4">
    <source>
        <dbReference type="ARBA" id="ARBA00022741"/>
    </source>
</evidence>
<feature type="repeat" description="ARM" evidence="9">
    <location>
        <begin position="290"/>
        <end position="332"/>
    </location>
</feature>
<keyword evidence="4" id="KW-0547">Nucleotide-binding</keyword>
<dbReference type="InterPro" id="IPR019538">
    <property type="entry name" value="PSMD5"/>
</dbReference>
<evidence type="ECO:0000313" key="10">
    <source>
        <dbReference type="EMBL" id="KAF7360421.1"/>
    </source>
</evidence>
<dbReference type="InterPro" id="IPR016024">
    <property type="entry name" value="ARM-type_fold"/>
</dbReference>
<evidence type="ECO:0000256" key="9">
    <source>
        <dbReference type="PROSITE-ProRule" id="PRU00259"/>
    </source>
</evidence>
<dbReference type="PROSITE" id="PS50176">
    <property type="entry name" value="ARM_REPEAT"/>
    <property type="match status" value="1"/>
</dbReference>
<dbReference type="GO" id="GO:0005737">
    <property type="term" value="C:cytoplasm"/>
    <property type="evidence" value="ECO:0007669"/>
    <property type="project" value="TreeGrafter"/>
</dbReference>
<comment type="catalytic activity">
    <reaction evidence="8">
        <text>L-seryl-[protein] + ATP = O-phospho-L-seryl-[protein] + ADP + H(+)</text>
        <dbReference type="Rhea" id="RHEA:17989"/>
        <dbReference type="Rhea" id="RHEA-COMP:9863"/>
        <dbReference type="Rhea" id="RHEA-COMP:11604"/>
        <dbReference type="ChEBI" id="CHEBI:15378"/>
        <dbReference type="ChEBI" id="CHEBI:29999"/>
        <dbReference type="ChEBI" id="CHEBI:30616"/>
        <dbReference type="ChEBI" id="CHEBI:83421"/>
        <dbReference type="ChEBI" id="CHEBI:456216"/>
        <dbReference type="EC" id="2.7.11.1"/>
    </reaction>
</comment>
<dbReference type="GO" id="GO:0007224">
    <property type="term" value="P:smoothened signaling pathway"/>
    <property type="evidence" value="ECO:0007669"/>
    <property type="project" value="TreeGrafter"/>
</dbReference>